<protein>
    <recommendedName>
        <fullName evidence="7">Structure-specific endonuclease subunit SLX4</fullName>
    </recommendedName>
</protein>
<dbReference type="PANTHER" id="PTHR21541">
    <property type="entry name" value="BTB POZ DOMAIN CONTAINING 12"/>
    <property type="match status" value="1"/>
</dbReference>
<gene>
    <name evidence="9" type="ORF">RN001_000840</name>
</gene>
<dbReference type="InterPro" id="IPR018574">
    <property type="entry name" value="Structure-sp_endonuc_su_Slx4"/>
</dbReference>
<evidence type="ECO:0000256" key="3">
    <source>
        <dbReference type="ARBA" id="ARBA00022763"/>
    </source>
</evidence>
<keyword evidence="3" id="KW-0227">DNA damage</keyword>
<proteinExistence type="inferred from homology"/>
<evidence type="ECO:0000256" key="1">
    <source>
        <dbReference type="ARBA" id="ARBA00004123"/>
    </source>
</evidence>
<evidence type="ECO:0000256" key="7">
    <source>
        <dbReference type="ARBA" id="ARBA00029496"/>
    </source>
</evidence>
<comment type="caution">
    <text evidence="9">The sequence shown here is derived from an EMBL/GenBank/DDBJ whole genome shotgun (WGS) entry which is preliminary data.</text>
</comment>
<keyword evidence="6" id="KW-0539">Nucleus</keyword>
<evidence type="ECO:0000256" key="5">
    <source>
        <dbReference type="ARBA" id="ARBA00023204"/>
    </source>
</evidence>
<accession>A0AAN7Q3D8</accession>
<evidence type="ECO:0000313" key="10">
    <source>
        <dbReference type="Proteomes" id="UP001353858"/>
    </source>
</evidence>
<organism evidence="9 10">
    <name type="scientific">Aquatica leii</name>
    <dbReference type="NCBI Taxonomy" id="1421715"/>
    <lineage>
        <taxon>Eukaryota</taxon>
        <taxon>Metazoa</taxon>
        <taxon>Ecdysozoa</taxon>
        <taxon>Arthropoda</taxon>
        <taxon>Hexapoda</taxon>
        <taxon>Insecta</taxon>
        <taxon>Pterygota</taxon>
        <taxon>Neoptera</taxon>
        <taxon>Endopterygota</taxon>
        <taxon>Coleoptera</taxon>
        <taxon>Polyphaga</taxon>
        <taxon>Elateriformia</taxon>
        <taxon>Elateroidea</taxon>
        <taxon>Lampyridae</taxon>
        <taxon>Luciolinae</taxon>
        <taxon>Aquatica</taxon>
    </lineage>
</organism>
<dbReference type="EMBL" id="JARPUR010000001">
    <property type="protein sequence ID" value="KAK4884569.1"/>
    <property type="molecule type" value="Genomic_DNA"/>
</dbReference>
<keyword evidence="5" id="KW-0234">DNA repair</keyword>
<dbReference type="CDD" id="cd22999">
    <property type="entry name" value="SAP_SLX4"/>
    <property type="match status" value="1"/>
</dbReference>
<dbReference type="Pfam" id="PF09494">
    <property type="entry name" value="Slx4"/>
    <property type="match status" value="1"/>
</dbReference>
<evidence type="ECO:0000256" key="8">
    <source>
        <dbReference type="SAM" id="MobiDB-lite"/>
    </source>
</evidence>
<dbReference type="GO" id="GO:0006260">
    <property type="term" value="P:DNA replication"/>
    <property type="evidence" value="ECO:0007669"/>
    <property type="project" value="InterPro"/>
</dbReference>
<dbReference type="GO" id="GO:0006281">
    <property type="term" value="P:DNA repair"/>
    <property type="evidence" value="ECO:0007669"/>
    <property type="project" value="UniProtKB-KW"/>
</dbReference>
<feature type="region of interest" description="Disordered" evidence="8">
    <location>
        <begin position="699"/>
        <end position="736"/>
    </location>
</feature>
<dbReference type="Proteomes" id="UP001353858">
    <property type="component" value="Unassembled WGS sequence"/>
</dbReference>
<comment type="subcellular location">
    <subcellularLocation>
        <location evidence="1">Nucleus</location>
    </subcellularLocation>
</comment>
<dbReference type="PANTHER" id="PTHR21541:SF3">
    <property type="entry name" value="STRUCTURE-SPECIFIC ENDONUCLEASE SUBUNIT SLX4"/>
    <property type="match status" value="1"/>
</dbReference>
<dbReference type="GO" id="GO:0000712">
    <property type="term" value="P:resolution of meiotic recombination intermediates"/>
    <property type="evidence" value="ECO:0007669"/>
    <property type="project" value="TreeGrafter"/>
</dbReference>
<evidence type="ECO:0000256" key="2">
    <source>
        <dbReference type="ARBA" id="ARBA00006661"/>
    </source>
</evidence>
<evidence type="ECO:0000256" key="6">
    <source>
        <dbReference type="ARBA" id="ARBA00023242"/>
    </source>
</evidence>
<evidence type="ECO:0000313" key="9">
    <source>
        <dbReference type="EMBL" id="KAK4884569.1"/>
    </source>
</evidence>
<name>A0AAN7Q3D8_9COLE</name>
<keyword evidence="4" id="KW-0233">DNA recombination</keyword>
<sequence length="843" mass="96253">MSTISKYFKILNENVRTDSKNNSESPYKNVLNNIKVIDLNSSNESNDFKTPKPVLKTKPKVLPRNTNTKKPSAKRRLSNTKKTSNPIKAITAKTDCNLEHLHMAVALSNSLHDEHKDKISNSSNKNEDNVHSITLLDKLQQYKFQSGSSKGQLLNRRTYLERKKVKSKLQYVRPVLLLRTQEDREKLILNKISLILSDSKGSRCTRVVTQENPSSEYLQKCYSNEAKIFTKSKCMNKSLSDFYINSLKIDRNSVNCGTLLKNWHIIPGRSISPVFATTMEKQDNLEVLDDSECLSPDLFDSEDELPQQFSKISSDSPVLKCSFSNTEETNSLCLNVNPPLEATVNSFRQRLEASSPDEVIENDNGICVFETFSNQNVCVELSSDDSNSKTTNLEVEQEASLRSGVSETFEKIVSLVSNDDTMDYVYKLLEDESKNSCKEPIKFGNEHEGLYSQEINLACLSSRNHNIFEQSPKTSDDQNQSLDSLEASKINCSTNDSIQPEINFSFRTLESFNSTKSEESIYISDEEINYSCLHSTPTRVQRKGKFSKKGSFYSFSENSSSVSSGDDEFNQEQSSSICDLSISPSSKQCISNNKSQNVELVDLVNSKIHDLESTLLYNVLSDKPEKSNCEIINKSPSTPKTEVILKLSNVTPMPNYNVMNTPKFVKELEKFGLKPMKRQRGVQLLNYIYETTHPVVNIANEHDENDRNNKKRKVLNNATPTSSSKEENSDKKRASSIRVEKTIFRDDEELIFERKQSKKISSCMVPLQIAWYNLVKSDLNIQKNILLYEPLQLEDLYQTLKSYGYKYHIQDLLTFLDRKCITIRTEQIPRRRRKKHKESKTQI</sequence>
<reference evidence="10" key="1">
    <citation type="submission" date="2023-01" db="EMBL/GenBank/DDBJ databases">
        <title>Key to firefly adult light organ development and bioluminescence: homeobox transcription factors regulate luciferase expression and transportation to peroxisome.</title>
        <authorList>
            <person name="Fu X."/>
        </authorList>
    </citation>
    <scope>NUCLEOTIDE SEQUENCE [LARGE SCALE GENOMIC DNA]</scope>
</reference>
<dbReference type="GO" id="GO:0033557">
    <property type="term" value="C:Slx1-Slx4 complex"/>
    <property type="evidence" value="ECO:0007669"/>
    <property type="project" value="InterPro"/>
</dbReference>
<dbReference type="AlphaFoldDB" id="A0AAN7Q3D8"/>
<feature type="region of interest" description="Disordered" evidence="8">
    <location>
        <begin position="41"/>
        <end position="83"/>
    </location>
</feature>
<keyword evidence="10" id="KW-1185">Reference proteome</keyword>
<feature type="compositionally biased region" description="Basic and acidic residues" evidence="8">
    <location>
        <begin position="724"/>
        <end position="736"/>
    </location>
</feature>
<comment type="similarity">
    <text evidence="2">Belongs to the SLX4 family.</text>
</comment>
<evidence type="ECO:0000256" key="4">
    <source>
        <dbReference type="ARBA" id="ARBA00023172"/>
    </source>
</evidence>